<evidence type="ECO:0000256" key="4">
    <source>
        <dbReference type="ARBA" id="ARBA00023180"/>
    </source>
</evidence>
<dbReference type="GO" id="GO:0012505">
    <property type="term" value="C:endomembrane system"/>
    <property type="evidence" value="ECO:0007669"/>
    <property type="project" value="TreeGrafter"/>
</dbReference>
<evidence type="ECO:0000256" key="3">
    <source>
        <dbReference type="ARBA" id="ARBA00022554"/>
    </source>
</evidence>
<dbReference type="AlphaFoldDB" id="A0A7J7CKM0"/>
<proteinExistence type="inferred from homology"/>
<dbReference type="InterPro" id="IPR018119">
    <property type="entry name" value="Strictosidine_synth_cons-reg"/>
</dbReference>
<dbReference type="GO" id="GO:0005773">
    <property type="term" value="C:vacuole"/>
    <property type="evidence" value="ECO:0007669"/>
    <property type="project" value="UniProtKB-SubCell"/>
</dbReference>
<keyword evidence="7" id="KW-1185">Reference proteome</keyword>
<dbReference type="Pfam" id="PF20067">
    <property type="entry name" value="SSL_N"/>
    <property type="match status" value="1"/>
</dbReference>
<protein>
    <submittedName>
        <fullName evidence="6">Putative Calcium-dependent phosphotriesterase superfamily protein</fullName>
    </submittedName>
</protein>
<organism evidence="6 7">
    <name type="scientific">Tripterygium wilfordii</name>
    <name type="common">Thunder God vine</name>
    <dbReference type="NCBI Taxonomy" id="458696"/>
    <lineage>
        <taxon>Eukaryota</taxon>
        <taxon>Viridiplantae</taxon>
        <taxon>Streptophyta</taxon>
        <taxon>Embryophyta</taxon>
        <taxon>Tracheophyta</taxon>
        <taxon>Spermatophyta</taxon>
        <taxon>Magnoliopsida</taxon>
        <taxon>eudicotyledons</taxon>
        <taxon>Gunneridae</taxon>
        <taxon>Pentapetalae</taxon>
        <taxon>rosids</taxon>
        <taxon>fabids</taxon>
        <taxon>Celastrales</taxon>
        <taxon>Celastraceae</taxon>
        <taxon>Tripterygium</taxon>
    </lineage>
</organism>
<evidence type="ECO:0000256" key="1">
    <source>
        <dbReference type="ARBA" id="ARBA00004116"/>
    </source>
</evidence>
<accession>A0A7J7CKM0</accession>
<dbReference type="Pfam" id="PF03088">
    <property type="entry name" value="Str_synth"/>
    <property type="match status" value="1"/>
</dbReference>
<sequence>MAFISFISRNVLLSILIQVFFLATPNLSAFIGIPLPPEARGPESLAFDSTGALYTGVIDGRILKFPAFQQPPLSFAFTSRNRSVAACAGITSPTPACGRPLGLLSAGPNGALATQIATSADGQNFVFCNALDVDQRSGTVYFTEFSTVYDIRNGPQAIVNNDSTGRLLKYDPKTNTVTTLLRNLSGAAGTAVSRDGSFVLVTEFIANRTRKFWLNGPKANTAEILITSHLRPDNIKRTIRGDFWIAAMMLKAATQTLVAIRQLVRESGAILRTVSLEAEYGTTFISEVQEYAGALYVGSRFTTSIGVYRPF</sequence>
<dbReference type="Proteomes" id="UP000593562">
    <property type="component" value="Unassembled WGS sequence"/>
</dbReference>
<evidence type="ECO:0000259" key="5">
    <source>
        <dbReference type="Pfam" id="PF03088"/>
    </source>
</evidence>
<evidence type="ECO:0000313" key="6">
    <source>
        <dbReference type="EMBL" id="KAF5734627.1"/>
    </source>
</evidence>
<evidence type="ECO:0000256" key="2">
    <source>
        <dbReference type="ARBA" id="ARBA00009191"/>
    </source>
</evidence>
<dbReference type="Gene3D" id="2.120.10.30">
    <property type="entry name" value="TolB, C-terminal domain"/>
    <property type="match status" value="1"/>
</dbReference>
<reference evidence="6 7" key="1">
    <citation type="journal article" date="2020" name="Nat. Commun.">
        <title>Genome of Tripterygium wilfordii and identification of cytochrome P450 involved in triptolide biosynthesis.</title>
        <authorList>
            <person name="Tu L."/>
            <person name="Su P."/>
            <person name="Zhang Z."/>
            <person name="Gao L."/>
            <person name="Wang J."/>
            <person name="Hu T."/>
            <person name="Zhou J."/>
            <person name="Zhang Y."/>
            <person name="Zhao Y."/>
            <person name="Liu Y."/>
            <person name="Song Y."/>
            <person name="Tong Y."/>
            <person name="Lu Y."/>
            <person name="Yang J."/>
            <person name="Xu C."/>
            <person name="Jia M."/>
            <person name="Peters R.J."/>
            <person name="Huang L."/>
            <person name="Gao W."/>
        </authorList>
    </citation>
    <scope>NUCLEOTIDE SEQUENCE [LARGE SCALE GENOMIC DNA]</scope>
    <source>
        <strain evidence="7">cv. XIE 37</strain>
        <tissue evidence="6">Leaf</tissue>
    </source>
</reference>
<dbReference type="OrthoDB" id="5307922at2759"/>
<gene>
    <name evidence="6" type="ORF">HS088_TW15G00119</name>
</gene>
<dbReference type="GO" id="GO:0016787">
    <property type="term" value="F:hydrolase activity"/>
    <property type="evidence" value="ECO:0007669"/>
    <property type="project" value="TreeGrafter"/>
</dbReference>
<name>A0A7J7CKM0_TRIWF</name>
<dbReference type="InterPro" id="IPR011042">
    <property type="entry name" value="6-blade_b-propeller_TolB-like"/>
</dbReference>
<dbReference type="EMBL" id="JAAARO010000015">
    <property type="protein sequence ID" value="KAF5734627.1"/>
    <property type="molecule type" value="Genomic_DNA"/>
</dbReference>
<dbReference type="PANTHER" id="PTHR10426">
    <property type="entry name" value="STRICTOSIDINE SYNTHASE-RELATED"/>
    <property type="match status" value="1"/>
</dbReference>
<keyword evidence="3" id="KW-0926">Vacuole</keyword>
<dbReference type="PANTHER" id="PTHR10426:SF136">
    <property type="entry name" value="PROTEIN STRICTOSIDINE SYNTHASE-LIKE 9-LIKE"/>
    <property type="match status" value="1"/>
</dbReference>
<comment type="similarity">
    <text evidence="2">Belongs to the strictosidine synthase family.</text>
</comment>
<evidence type="ECO:0000313" key="7">
    <source>
        <dbReference type="Proteomes" id="UP000593562"/>
    </source>
</evidence>
<dbReference type="InParanoid" id="A0A7J7CKM0"/>
<dbReference type="FunCoup" id="A0A7J7CKM0">
    <property type="interactions" value="146"/>
</dbReference>
<comment type="subcellular location">
    <subcellularLocation>
        <location evidence="1">Vacuole</location>
    </subcellularLocation>
</comment>
<comment type="caution">
    <text evidence="6">The sequence shown here is derived from an EMBL/GenBank/DDBJ whole genome shotgun (WGS) entry which is preliminary data.</text>
</comment>
<dbReference type="SUPFAM" id="SSF63829">
    <property type="entry name" value="Calcium-dependent phosphotriesterase"/>
    <property type="match status" value="1"/>
</dbReference>
<feature type="domain" description="Strictosidine synthase conserved region" evidence="5">
    <location>
        <begin position="129"/>
        <end position="217"/>
    </location>
</feature>
<keyword evidence="4" id="KW-0325">Glycoprotein</keyword>